<dbReference type="InterPro" id="IPR050786">
    <property type="entry name" value="EFG1_rRNA-proc"/>
</dbReference>
<protein>
    <recommendedName>
        <fullName evidence="4">rRNA-processing protein EFG1</fullName>
    </recommendedName>
    <alternativeName>
        <fullName evidence="5">rRNA-processing protein efg1</fullName>
    </alternativeName>
</protein>
<evidence type="ECO:0000256" key="7">
    <source>
        <dbReference type="ARBA" id="ARBA00023054"/>
    </source>
</evidence>
<comment type="subcellular location">
    <subcellularLocation>
        <location evidence="2">Nucleus</location>
        <location evidence="2">Nucleolus</location>
    </subcellularLocation>
</comment>
<feature type="compositionally biased region" description="Acidic residues" evidence="9">
    <location>
        <begin position="287"/>
        <end position="299"/>
    </location>
</feature>
<comment type="function">
    <text evidence="1">Involved in rRNA processing.</text>
</comment>
<comment type="caution">
    <text evidence="10">The sequence shown here is derived from an EMBL/GenBank/DDBJ whole genome shotgun (WGS) entry which is preliminary data.</text>
</comment>
<dbReference type="EMBL" id="CAJVRL010000089">
    <property type="protein sequence ID" value="CAG8959146.1"/>
    <property type="molecule type" value="Genomic_DNA"/>
</dbReference>
<evidence type="ECO:0000256" key="3">
    <source>
        <dbReference type="ARBA" id="ARBA00006916"/>
    </source>
</evidence>
<feature type="region of interest" description="Disordered" evidence="9">
    <location>
        <begin position="1"/>
        <end position="56"/>
    </location>
</feature>
<dbReference type="GO" id="GO:0000462">
    <property type="term" value="P:maturation of SSU-rRNA from tricistronic rRNA transcript (SSU-rRNA, 5.8S rRNA, LSU-rRNA)"/>
    <property type="evidence" value="ECO:0007669"/>
    <property type="project" value="TreeGrafter"/>
</dbReference>
<evidence type="ECO:0000256" key="1">
    <source>
        <dbReference type="ARBA" id="ARBA00002773"/>
    </source>
</evidence>
<evidence type="ECO:0000256" key="6">
    <source>
        <dbReference type="ARBA" id="ARBA00022552"/>
    </source>
</evidence>
<name>A0A9N9L5Y6_9HELO</name>
<dbReference type="PANTHER" id="PTHR33911">
    <property type="entry name" value="RRNA-PROCESSING PROTEIN EFG1"/>
    <property type="match status" value="1"/>
</dbReference>
<keyword evidence="11" id="KW-1185">Reference proteome</keyword>
<evidence type="ECO:0000313" key="10">
    <source>
        <dbReference type="EMBL" id="CAG8959146.1"/>
    </source>
</evidence>
<proteinExistence type="inferred from homology"/>
<dbReference type="InterPro" id="IPR019310">
    <property type="entry name" value="Efg1"/>
</dbReference>
<feature type="region of interest" description="Disordered" evidence="9">
    <location>
        <begin position="168"/>
        <end position="299"/>
    </location>
</feature>
<evidence type="ECO:0000256" key="8">
    <source>
        <dbReference type="ARBA" id="ARBA00023242"/>
    </source>
</evidence>
<evidence type="ECO:0000313" key="11">
    <source>
        <dbReference type="Proteomes" id="UP000696280"/>
    </source>
</evidence>
<evidence type="ECO:0000256" key="2">
    <source>
        <dbReference type="ARBA" id="ARBA00004604"/>
    </source>
</evidence>
<evidence type="ECO:0000256" key="9">
    <source>
        <dbReference type="SAM" id="MobiDB-lite"/>
    </source>
</evidence>
<organism evidence="10 11">
    <name type="scientific">Hymenoscyphus fraxineus</name>
    <dbReference type="NCBI Taxonomy" id="746836"/>
    <lineage>
        <taxon>Eukaryota</taxon>
        <taxon>Fungi</taxon>
        <taxon>Dikarya</taxon>
        <taxon>Ascomycota</taxon>
        <taxon>Pezizomycotina</taxon>
        <taxon>Leotiomycetes</taxon>
        <taxon>Helotiales</taxon>
        <taxon>Helotiaceae</taxon>
        <taxon>Hymenoscyphus</taxon>
    </lineage>
</organism>
<feature type="compositionally biased region" description="Polar residues" evidence="9">
    <location>
        <begin position="233"/>
        <end position="245"/>
    </location>
</feature>
<evidence type="ECO:0000256" key="5">
    <source>
        <dbReference type="ARBA" id="ARBA00019827"/>
    </source>
</evidence>
<dbReference type="PANTHER" id="PTHR33911:SF1">
    <property type="entry name" value="RRNA-PROCESSING PROTEIN EFG1"/>
    <property type="match status" value="1"/>
</dbReference>
<dbReference type="OrthoDB" id="47732at2759"/>
<dbReference type="AlphaFoldDB" id="A0A9N9L5Y6"/>
<gene>
    <name evidence="10" type="ORF">HYFRA_00013009</name>
</gene>
<accession>A0A9N9L5Y6</accession>
<dbReference type="Pfam" id="PF10153">
    <property type="entry name" value="Efg1"/>
    <property type="match status" value="1"/>
</dbReference>
<comment type="similarity">
    <text evidence="3">Belongs to the EFG1 family.</text>
</comment>
<dbReference type="Proteomes" id="UP000696280">
    <property type="component" value="Unassembled WGS sequence"/>
</dbReference>
<keyword evidence="6" id="KW-0698">rRNA processing</keyword>
<evidence type="ECO:0000256" key="4">
    <source>
        <dbReference type="ARBA" id="ARBA00018689"/>
    </source>
</evidence>
<dbReference type="GO" id="GO:0030688">
    <property type="term" value="C:preribosome, small subunit precursor"/>
    <property type="evidence" value="ECO:0007669"/>
    <property type="project" value="TreeGrafter"/>
</dbReference>
<dbReference type="GO" id="GO:0005730">
    <property type="term" value="C:nucleolus"/>
    <property type="evidence" value="ECO:0007669"/>
    <property type="project" value="UniProtKB-SubCell"/>
</dbReference>
<keyword evidence="7" id="KW-0175">Coiled coil</keyword>
<reference evidence="10" key="1">
    <citation type="submission" date="2021-07" db="EMBL/GenBank/DDBJ databases">
        <authorList>
            <person name="Durling M."/>
        </authorList>
    </citation>
    <scope>NUCLEOTIDE SEQUENCE</scope>
</reference>
<feature type="compositionally biased region" description="Polar residues" evidence="9">
    <location>
        <begin position="204"/>
        <end position="217"/>
    </location>
</feature>
<sequence>MPGKRKHEESDPQETVHESRQFQVPGSRPKPSKKPRRFEPPAHKKQAHASSVNAIKKRIRDVSRRLERADDLPATVRMDDERALEAYVHELEAAEAEKIRQKMIGKYHMVRFFERKKAARILKKLRKRLLETTSEEEVEMLKTKMHIAEVDLNYTQYSPLSERYISLYPQKKPRTEEEDSSGDSDPPAKPPMWAEVEKCMEDGTLTQLRNRTSTILTQKPKPTGPRLVKSKPKPQTATVPDTSGLNRRERRRQNRVQDVVSRKKNHTRGSEKNELFGASLNVKRNNDDDDNSDGGFFED</sequence>
<feature type="compositionally biased region" description="Basic and acidic residues" evidence="9">
    <location>
        <begin position="1"/>
        <end position="20"/>
    </location>
</feature>
<keyword evidence="8" id="KW-0539">Nucleus</keyword>